<feature type="compositionally biased region" description="Basic residues" evidence="1">
    <location>
        <begin position="912"/>
        <end position="923"/>
    </location>
</feature>
<dbReference type="PANTHER" id="PTHR12811">
    <property type="entry name" value="VACUOLAR PROTEIN SORTING VPS16"/>
    <property type="match status" value="1"/>
</dbReference>
<feature type="region of interest" description="Disordered" evidence="1">
    <location>
        <begin position="813"/>
        <end position="1131"/>
    </location>
</feature>
<feature type="compositionally biased region" description="Basic residues" evidence="1">
    <location>
        <begin position="981"/>
        <end position="997"/>
    </location>
</feature>
<sequence>MDDFKNEYKKLPQKWIKIPGGPYLWLRKWGSKNNEDMQIQNNISNNSNFFTDNYLIAIASGGGLIATYHKSNSSSSHISKYLNIYSPDFQFLNKILIKLKKPNINMEWYTFCNVSYIAFTPDELIVVLLCNFTLLVFNSIGALINFSVFKNNENRILPTNFKPINARLISYSLSIFSANNAFLYISDVRNPFWTSLNFTDFNIEPAIIFDFIPLSDFHHPLLFYIKNESTISSILGSKSKDIIIPNHKILSLSISPDFLNVACLLNTQNQTESSAQNSSLYYILFCDRHFSPSSRKRISITSEKLSLFANSDEIISNLENFSNFCWCGNSSVLLNYDKFCLFIHISGGMTIIENPTSSLILFPEIDGARIIYTNVITTPTNNNSSNKVNVMNKQSDQFRHIFVSIVPEFVESIFTKTDYHNFCHDYIEWNLGTFQEEFSYYAKNNVSDDELKIEIENLIKASKFITEENLQQVFLGTSWFSKAFLDPVKRIPINDDKQLMKAFERIRILHLLRKDLNTSDEEKKSSKDIISQKKSSKKMLITYEEMEYLSFPIIISRLCNRGEYDTALVISKIVEEERSPIFNHKALMSIYSHFRSTIKNDSKSLEPKRIIDKCTRNLIDLDYSQLAMASYKMGDIEICKALLNLEEDIKKKLPVYLLLGEVEEAFSIAEEIGDQKIINEVAQYAIDHNNAIIVTYKYKKALLPLARFDEIDKKQISLLVFMIRSMEKKALLAYLFSILKKKLLPPEEIINELLHRLWYSNLLHFHKCFSQYINLIKWIKDGGDEYLKLIINSGLSSNIRLITVNNQITNDYSDHSSSNIQPENNNNNEYKTDLNDSNENGTNSNSPQQSEKSKSKEQEGESESKQRSKDQDDESGSEIEYNSNFEFESDSKSTSKSKPKKKSKDEKEPKSKLKSKRKTKTKIKFVQDSDSEQEQKHEMDQGSDIDEDENSKELNQSKDSDKKKKEKKTEKLKEKDDDKKKSSKKKKKDKKEIQKKKNKEESEVKNESNPDKNTNKNKVKAKAKSNEESSNSNESKTKQKAANNNEDNNNNNDNIDNKKNEKESENTEDSTNDNDENKKKKIINLKLPFHFKNKQKSKSGDESKEENENNEEEKPKEINENEEKERKRKEQISNLKKTIEDDQLRANYGSQIRKNVSAMKTIEFELSNGRREQADRIAYLLNLSEPRYVWLLINFYLRTNADDEKLLQLKNKIGLIDGLWVVRRCIVLNRLNIAAAFLENISSYVDKSQAKSELQNAITSKQQLASKVDLKNILY</sequence>
<feature type="transmembrane region" description="Helical" evidence="2">
    <location>
        <begin position="124"/>
        <end position="148"/>
    </location>
</feature>
<keyword evidence="2" id="KW-1133">Transmembrane helix</keyword>
<accession>A0ABR2KER3</accession>
<feature type="compositionally biased region" description="Basic residues" evidence="1">
    <location>
        <begin position="1079"/>
        <end position="1097"/>
    </location>
</feature>
<comment type="caution">
    <text evidence="3">The sequence shown here is derived from an EMBL/GenBank/DDBJ whole genome shotgun (WGS) entry which is preliminary data.</text>
</comment>
<feature type="compositionally biased region" description="Basic and acidic residues" evidence="1">
    <location>
        <begin position="1112"/>
        <end position="1131"/>
    </location>
</feature>
<protein>
    <submittedName>
        <fullName evidence="3">Vacuolar protein sorting-associated protein 16</fullName>
    </submittedName>
</protein>
<organism evidence="3 4">
    <name type="scientific">Tritrichomonas musculus</name>
    <dbReference type="NCBI Taxonomy" id="1915356"/>
    <lineage>
        <taxon>Eukaryota</taxon>
        <taxon>Metamonada</taxon>
        <taxon>Parabasalia</taxon>
        <taxon>Tritrichomonadida</taxon>
        <taxon>Tritrichomonadidae</taxon>
        <taxon>Tritrichomonas</taxon>
    </lineage>
</organism>
<dbReference type="InterPro" id="IPR016534">
    <property type="entry name" value="VPS16"/>
</dbReference>
<dbReference type="Proteomes" id="UP001470230">
    <property type="component" value="Unassembled WGS sequence"/>
</dbReference>
<gene>
    <name evidence="3" type="ORF">M9Y10_039564</name>
</gene>
<feature type="compositionally biased region" description="Basic and acidic residues" evidence="1">
    <location>
        <begin position="998"/>
        <end position="1014"/>
    </location>
</feature>
<feature type="compositionally biased region" description="Low complexity" evidence="1">
    <location>
        <begin position="1043"/>
        <end position="1054"/>
    </location>
</feature>
<feature type="compositionally biased region" description="Basic and acidic residues" evidence="1">
    <location>
        <begin position="851"/>
        <end position="870"/>
    </location>
</feature>
<feature type="compositionally biased region" description="Basic and acidic residues" evidence="1">
    <location>
        <begin position="951"/>
        <end position="980"/>
    </location>
</feature>
<dbReference type="EMBL" id="JAPFFF010000006">
    <property type="protein sequence ID" value="KAK8888485.1"/>
    <property type="molecule type" value="Genomic_DNA"/>
</dbReference>
<keyword evidence="4" id="KW-1185">Reference proteome</keyword>
<evidence type="ECO:0000313" key="3">
    <source>
        <dbReference type="EMBL" id="KAK8888485.1"/>
    </source>
</evidence>
<name>A0ABR2KER3_9EUKA</name>
<evidence type="ECO:0000256" key="1">
    <source>
        <dbReference type="SAM" id="MobiDB-lite"/>
    </source>
</evidence>
<feature type="compositionally biased region" description="Acidic residues" evidence="1">
    <location>
        <begin position="941"/>
        <end position="950"/>
    </location>
</feature>
<keyword evidence="2" id="KW-0472">Membrane</keyword>
<evidence type="ECO:0000256" key="2">
    <source>
        <dbReference type="SAM" id="Phobius"/>
    </source>
</evidence>
<evidence type="ECO:0000313" key="4">
    <source>
        <dbReference type="Proteomes" id="UP001470230"/>
    </source>
</evidence>
<feature type="compositionally biased region" description="Basic and acidic residues" evidence="1">
    <location>
        <begin position="1055"/>
        <end position="1065"/>
    </location>
</feature>
<dbReference type="PANTHER" id="PTHR12811:SF0">
    <property type="entry name" value="VACUOLAR PROTEIN SORTING-ASSOCIATED PROTEIN 16 HOMOLOG"/>
    <property type="match status" value="1"/>
</dbReference>
<proteinExistence type="predicted"/>
<reference evidence="3 4" key="1">
    <citation type="submission" date="2024-04" db="EMBL/GenBank/DDBJ databases">
        <title>Tritrichomonas musculus Genome.</title>
        <authorList>
            <person name="Alves-Ferreira E."/>
            <person name="Grigg M."/>
            <person name="Lorenzi H."/>
            <person name="Galac M."/>
        </authorList>
    </citation>
    <scope>NUCLEOTIDE SEQUENCE [LARGE SCALE GENOMIC DNA]</scope>
    <source>
        <strain evidence="3 4">EAF2021</strain>
    </source>
</reference>
<keyword evidence="2" id="KW-0812">Transmembrane</keyword>
<feature type="compositionally biased region" description="Polar residues" evidence="1">
    <location>
        <begin position="813"/>
        <end position="822"/>
    </location>
</feature>